<reference evidence="3 4" key="1">
    <citation type="submission" date="2017-09" db="EMBL/GenBank/DDBJ databases">
        <authorList>
            <person name="Ehlers B."/>
            <person name="Leendertz F.H."/>
        </authorList>
    </citation>
    <scope>NUCLEOTIDE SEQUENCE [LARGE SCALE GENOMIC DNA]</scope>
    <source>
        <strain evidence="3 4">CGMCC 1.10978</strain>
    </source>
</reference>
<dbReference type="SUPFAM" id="SSF51261">
    <property type="entry name" value="Duplicated hybrid motif"/>
    <property type="match status" value="1"/>
</dbReference>
<dbReference type="OrthoDB" id="9805070at2"/>
<gene>
    <name evidence="3" type="ORF">SAMN06296416_108126</name>
</gene>
<dbReference type="GO" id="GO:0004222">
    <property type="term" value="F:metalloendopeptidase activity"/>
    <property type="evidence" value="ECO:0007669"/>
    <property type="project" value="TreeGrafter"/>
</dbReference>
<feature type="chain" id="PRO_5012222464" evidence="1">
    <location>
        <begin position="24"/>
        <end position="482"/>
    </location>
</feature>
<proteinExistence type="predicted"/>
<evidence type="ECO:0000313" key="4">
    <source>
        <dbReference type="Proteomes" id="UP000219374"/>
    </source>
</evidence>
<dbReference type="RefSeq" id="WP_097122926.1">
    <property type="nucleotide sequence ID" value="NZ_OCND01000008.1"/>
</dbReference>
<dbReference type="Proteomes" id="UP000219374">
    <property type="component" value="Unassembled WGS sequence"/>
</dbReference>
<name>A0A286DBM1_9GAMM</name>
<dbReference type="Gene3D" id="2.70.70.10">
    <property type="entry name" value="Glucose Permease (Domain IIA)"/>
    <property type="match status" value="1"/>
</dbReference>
<dbReference type="InterPro" id="IPR011055">
    <property type="entry name" value="Dup_hybrid_motif"/>
</dbReference>
<dbReference type="InterPro" id="IPR050570">
    <property type="entry name" value="Cell_wall_metabolism_enzyme"/>
</dbReference>
<dbReference type="CDD" id="cd12797">
    <property type="entry name" value="M23_peptidase"/>
    <property type="match status" value="1"/>
</dbReference>
<dbReference type="InterPro" id="IPR016047">
    <property type="entry name" value="M23ase_b-sheet_dom"/>
</dbReference>
<keyword evidence="4" id="KW-1185">Reference proteome</keyword>
<evidence type="ECO:0000313" key="3">
    <source>
        <dbReference type="EMBL" id="SOD56002.1"/>
    </source>
</evidence>
<sequence length="482" mass="51930">MKLQTTLLFGSILIANAMAPAHAAGPRPLFQFPAECGQIWDASTYDGHWPDQDSIDITVRDANLANIGAGEPVLASAAGKVTFAGLVNDEYRIYLDHGDGWVTHYIHLETENPLPIKVGRQIAQGEQIGRTGKSGAQAIHQHYSQLQDGKAVRIAFAGSLIDTHAGNASSYGTWGKSSAEKIISLNCAGNTFMGWTQSGDHYNLLYKPGTGQTKIVRTNPNGAGVTATWNGTWSTGWTNFVPYHLATGGHPHAIVYKSSTGQVSFLRLNLHGAGVTTLSSGTWYKGWTDFVPLTLAGDKYFIAYDSVHGYANIDRIHATGDGSTAVYKRTWEPGRTAIVPYQLGNAQYLLMYKGGTGEVEIDQITGSGSNIAVSEAWSGAWTKGWTNLVPVSHLGQRFLLGYKAATGDAKLMRLKANGQGVETTADMGWTKGWTAFSPMLIGGKAHVLLYKLGNGEAKVVRFKDDASGVDTVWEGTWTTGWK</sequence>
<accession>A0A286DBM1</accession>
<evidence type="ECO:0000256" key="1">
    <source>
        <dbReference type="SAM" id="SignalP"/>
    </source>
</evidence>
<dbReference type="PANTHER" id="PTHR21666">
    <property type="entry name" value="PEPTIDASE-RELATED"/>
    <property type="match status" value="1"/>
</dbReference>
<dbReference type="EMBL" id="OCND01000008">
    <property type="protein sequence ID" value="SOD56002.1"/>
    <property type="molecule type" value="Genomic_DNA"/>
</dbReference>
<organism evidence="3 4">
    <name type="scientific">Pseudoxanthomonas wuyuanensis</name>
    <dbReference type="NCBI Taxonomy" id="1073196"/>
    <lineage>
        <taxon>Bacteria</taxon>
        <taxon>Pseudomonadati</taxon>
        <taxon>Pseudomonadota</taxon>
        <taxon>Gammaproteobacteria</taxon>
        <taxon>Lysobacterales</taxon>
        <taxon>Lysobacteraceae</taxon>
        <taxon>Pseudoxanthomonas</taxon>
    </lineage>
</organism>
<protein>
    <submittedName>
        <fullName evidence="3">Peptidase family M23</fullName>
    </submittedName>
</protein>
<dbReference type="Pfam" id="PF01551">
    <property type="entry name" value="Peptidase_M23"/>
    <property type="match status" value="1"/>
</dbReference>
<feature type="domain" description="M23ase beta-sheet core" evidence="2">
    <location>
        <begin position="68"/>
        <end position="152"/>
    </location>
</feature>
<dbReference type="PANTHER" id="PTHR21666:SF270">
    <property type="entry name" value="MUREIN HYDROLASE ACTIVATOR ENVC"/>
    <property type="match status" value="1"/>
</dbReference>
<feature type="signal peptide" evidence="1">
    <location>
        <begin position="1"/>
        <end position="23"/>
    </location>
</feature>
<evidence type="ECO:0000259" key="2">
    <source>
        <dbReference type="Pfam" id="PF01551"/>
    </source>
</evidence>
<dbReference type="AlphaFoldDB" id="A0A286DBM1"/>
<keyword evidence="1" id="KW-0732">Signal</keyword>